<feature type="region of interest" description="Disordered" evidence="1">
    <location>
        <begin position="943"/>
        <end position="962"/>
    </location>
</feature>
<reference evidence="2 3" key="1">
    <citation type="submission" date="2023-11" db="EMBL/GenBank/DDBJ databases">
        <title>An acidophilic fungus is an integral part of prey digestion in a carnivorous sundew plant.</title>
        <authorList>
            <person name="Tsai I.J."/>
        </authorList>
    </citation>
    <scope>NUCLEOTIDE SEQUENCE [LARGE SCALE GENOMIC DNA]</scope>
    <source>
        <strain evidence="2">169a</strain>
    </source>
</reference>
<dbReference type="PANTHER" id="PTHR42345:SF2">
    <property type="entry name" value="HELICASE-LIKE PROTEIN"/>
    <property type="match status" value="1"/>
</dbReference>
<gene>
    <name evidence="2" type="ORF">R9X50_00057100</name>
</gene>
<evidence type="ECO:0000256" key="1">
    <source>
        <dbReference type="SAM" id="MobiDB-lite"/>
    </source>
</evidence>
<feature type="compositionally biased region" description="Polar residues" evidence="1">
    <location>
        <begin position="95"/>
        <end position="107"/>
    </location>
</feature>
<feature type="region of interest" description="Disordered" evidence="1">
    <location>
        <begin position="992"/>
        <end position="1073"/>
    </location>
</feature>
<organism evidence="2 3">
    <name type="scientific">Acrodontium crateriforme</name>
    <dbReference type="NCBI Taxonomy" id="150365"/>
    <lineage>
        <taxon>Eukaryota</taxon>
        <taxon>Fungi</taxon>
        <taxon>Dikarya</taxon>
        <taxon>Ascomycota</taxon>
        <taxon>Pezizomycotina</taxon>
        <taxon>Dothideomycetes</taxon>
        <taxon>Dothideomycetidae</taxon>
        <taxon>Mycosphaerellales</taxon>
        <taxon>Teratosphaeriaceae</taxon>
        <taxon>Acrodontium</taxon>
    </lineage>
</organism>
<proteinExistence type="predicted"/>
<evidence type="ECO:0000313" key="2">
    <source>
        <dbReference type="EMBL" id="WPG97790.1"/>
    </source>
</evidence>
<feature type="region of interest" description="Disordered" evidence="1">
    <location>
        <begin position="791"/>
        <end position="815"/>
    </location>
</feature>
<dbReference type="EMBL" id="CP138580">
    <property type="protein sequence ID" value="WPG97790.1"/>
    <property type="molecule type" value="Genomic_DNA"/>
</dbReference>
<dbReference type="PANTHER" id="PTHR42345">
    <property type="entry name" value="TPR_REGION DOMAIN-CONTAINING PROTEIN"/>
    <property type="match status" value="1"/>
</dbReference>
<protein>
    <submittedName>
        <fullName evidence="2">Uncharacterized protein</fullName>
    </submittedName>
</protein>
<name>A0AAQ3M0W3_9PEZI</name>
<feature type="region of interest" description="Disordered" evidence="1">
    <location>
        <begin position="846"/>
        <end position="875"/>
    </location>
</feature>
<feature type="compositionally biased region" description="Polar residues" evidence="1">
    <location>
        <begin position="1061"/>
        <end position="1073"/>
    </location>
</feature>
<accession>A0AAQ3M0W3</accession>
<feature type="region of interest" description="Disordered" evidence="1">
    <location>
        <begin position="1"/>
        <end position="45"/>
    </location>
</feature>
<sequence length="1148" mass="126166">MSRLAVYPEYIMPPQVSDTDLSQRARSPLDDDEDVTALPTPPPVQVIHKAPKRRTMQSFFRSSGSSLKASSVKLPQRAIFGRETAGKFNCMRPPSSGSESSTADLTNSSSDEDDYEYEEQLLAKSPKAHSRRLSKSPPDDCLARQQIHDSTQNVLSGLPRSPEKPSQVISDRKLLSIQQLQEMFAGAPRFSVGKGRHGILQPRITFQILGLDIAEEYAEDCVKLEHPTFEASASKALRQSQENNHMDTLWDQGLSETPNMLNAQGLEPGTVGYEYFLQLPLADNSTVDDIKSSFPRRKLLKTKPGRLGLRAIDRETLIDCLTANGDLHHAQEELRATKDEMEVWTEDDMAQMGEDLFAELLLYECEPTNPGRIMNITLKTQILALRRALEEDDVWFDFSQAKWREKAGRLLWALPQTDLGPKSGSCDPSDADVLLLQLTLAAELLIRFEAVDPLQQSDTPLLSKEDYHVVSTRFTKKVLWDLFLAKRFLDNVTVEIDPQQSRSNKRASIYSSLSDTTITDAKFDEIEPYFAAKAESKQIDGLIAFADAIKWPDAEEFKKRIIDGADRVEPEPKLRPLSGFSGFSVYVTPLQSPTFGPEAPILDLPRTESARPASSEKQNAAQRIRLIPSELNFAKASGWLTRSWLSGLVLPGPSAGKFLLGSLVETSPDAMDAVGPTVDLSSGFVYRGRQFWSKSSIVGRVLGAARDATESMGWVSVPGTMIDEEQARDGWIEIASSLKPPLQNARIKDAAGLGQDSAPWPVTNLELSAEDFTTPLDRPITIGNRAKSHGLAFPEPVLDSDSDKDRPRTPHLVFSGQANSKLPRLSIPLTYDVHFVTSYPCHPTHPLSRPLSQPQMGHSSHPSTSTNSRPFMANPTSPIRSLLLSMSSHRDSTSLWSTISPLESISPTGQTFTDHATLPSPLSAYAPLPSELSSMRSFTAQVHQRHRRSFSRASSLPEETLLPPPPAHPIHIDVAINIVPVVAFLAKISSPASRERAISKPPANDKMTSDASKPPPPPPPNSSKPLPPPPKNPELIPAGWPPLGVTQKIRRKPVKPRKDNTLSADSSPVMSNSNTIDLIDPPVPTQPSADAQEVLVLDCRGGSDLELLARAWCATSGENAIVSRTDRTCISCSVREARGLGMGVVIRV</sequence>
<feature type="region of interest" description="Disordered" evidence="1">
    <location>
        <begin position="122"/>
        <end position="141"/>
    </location>
</feature>
<dbReference type="AlphaFoldDB" id="A0AAQ3M0W3"/>
<evidence type="ECO:0000313" key="3">
    <source>
        <dbReference type="Proteomes" id="UP001303373"/>
    </source>
</evidence>
<feature type="compositionally biased region" description="Pro residues" evidence="1">
    <location>
        <begin position="1013"/>
        <end position="1032"/>
    </location>
</feature>
<feature type="region of interest" description="Disordered" evidence="1">
    <location>
        <begin position="85"/>
        <end position="117"/>
    </location>
</feature>
<dbReference type="Proteomes" id="UP001303373">
    <property type="component" value="Chromosome 1"/>
</dbReference>
<keyword evidence="3" id="KW-1185">Reference proteome</keyword>
<feature type="compositionally biased region" description="Polar residues" evidence="1">
    <location>
        <begin position="850"/>
        <end position="875"/>
    </location>
</feature>